<dbReference type="InterPro" id="IPR019814">
    <property type="entry name" value="Translation_initiation_fac_3_N"/>
</dbReference>
<feature type="domain" description="Translation initiation factor 3 C-terminal" evidence="6">
    <location>
        <begin position="90"/>
        <end position="174"/>
    </location>
</feature>
<evidence type="ECO:0000259" key="7">
    <source>
        <dbReference type="Pfam" id="PF05198"/>
    </source>
</evidence>
<organism evidence="8 9">
    <name type="scientific">Candidatus Shapirobacteria bacterium CG06_land_8_20_14_3_00_40_12</name>
    <dbReference type="NCBI Taxonomy" id="1974881"/>
    <lineage>
        <taxon>Bacteria</taxon>
        <taxon>Candidatus Shapironibacteriota</taxon>
    </lineage>
</organism>
<keyword evidence="4" id="KW-0963">Cytoplasm</keyword>
<protein>
    <recommendedName>
        <fullName evidence="4 5">Translation initiation factor IF-3</fullName>
    </recommendedName>
</protein>
<dbReference type="PANTHER" id="PTHR10938:SF0">
    <property type="entry name" value="TRANSLATION INITIATION FACTOR IF-3, MITOCHONDRIAL"/>
    <property type="match status" value="1"/>
</dbReference>
<dbReference type="GO" id="GO:0043022">
    <property type="term" value="F:ribosome binding"/>
    <property type="evidence" value="ECO:0007669"/>
    <property type="project" value="TreeGrafter"/>
</dbReference>
<evidence type="ECO:0000313" key="8">
    <source>
        <dbReference type="EMBL" id="PIU73284.1"/>
    </source>
</evidence>
<dbReference type="SUPFAM" id="SSF55200">
    <property type="entry name" value="Translation initiation factor IF3, C-terminal domain"/>
    <property type="match status" value="1"/>
</dbReference>
<evidence type="ECO:0000256" key="4">
    <source>
        <dbReference type="HAMAP-Rule" id="MF_00080"/>
    </source>
</evidence>
<dbReference type="Gene3D" id="3.10.20.80">
    <property type="entry name" value="Translation initiation factor 3 (IF-3), N-terminal domain"/>
    <property type="match status" value="1"/>
</dbReference>
<keyword evidence="3 4" id="KW-0648">Protein biosynthesis</keyword>
<dbReference type="HAMAP" id="MF_00080">
    <property type="entry name" value="IF_3"/>
    <property type="match status" value="1"/>
</dbReference>
<dbReference type="NCBIfam" id="TIGR00168">
    <property type="entry name" value="infC"/>
    <property type="match status" value="1"/>
</dbReference>
<gene>
    <name evidence="4" type="primary">infC</name>
    <name evidence="8" type="ORF">COS78_03210</name>
</gene>
<comment type="function">
    <text evidence="4">IF-3 binds to the 30S ribosomal subunit and shifts the equilibrium between 70S ribosomes and their 50S and 30S subunits in favor of the free subunits, thus enhancing the availability of 30S subunits on which protein synthesis initiation begins.</text>
</comment>
<evidence type="ECO:0000256" key="1">
    <source>
        <dbReference type="ARBA" id="ARBA00005439"/>
    </source>
</evidence>
<dbReference type="InterPro" id="IPR036788">
    <property type="entry name" value="T_IF-3_C_sf"/>
</dbReference>
<evidence type="ECO:0000259" key="6">
    <source>
        <dbReference type="Pfam" id="PF00707"/>
    </source>
</evidence>
<name>A0A2M7ARP0_9BACT</name>
<dbReference type="GO" id="GO:0005829">
    <property type="term" value="C:cytosol"/>
    <property type="evidence" value="ECO:0007669"/>
    <property type="project" value="TreeGrafter"/>
</dbReference>
<dbReference type="GO" id="GO:0032790">
    <property type="term" value="P:ribosome disassembly"/>
    <property type="evidence" value="ECO:0007669"/>
    <property type="project" value="TreeGrafter"/>
</dbReference>
<evidence type="ECO:0000256" key="3">
    <source>
        <dbReference type="ARBA" id="ARBA00022917"/>
    </source>
</evidence>
<dbReference type="SUPFAM" id="SSF54364">
    <property type="entry name" value="Translation initiation factor IF3, N-terminal domain"/>
    <property type="match status" value="1"/>
</dbReference>
<dbReference type="Pfam" id="PF05198">
    <property type="entry name" value="IF3_N"/>
    <property type="match status" value="1"/>
</dbReference>
<dbReference type="InterPro" id="IPR036787">
    <property type="entry name" value="T_IF-3_N_sf"/>
</dbReference>
<sequence length="187" mass="21206">MYPQKPFAPRYRINQYITAPEIRLIDEDAKQIGVISRDEAFKLSRESGLDLIEIAPKAVPPVVKLIEFSKFKYQEAKKQKAEKQGIKGGETKEIQMTPFIGAGDYETRIKRASQFLSTGNKVKISIKFHGRQIQKPEFGHLLLSRFIKDLNDTTPVTPDTEAKLIGKRLLQTLSSSKGKNKNEKTKS</sequence>
<dbReference type="PANTHER" id="PTHR10938">
    <property type="entry name" value="TRANSLATION INITIATION FACTOR IF-3"/>
    <property type="match status" value="1"/>
</dbReference>
<dbReference type="Gene3D" id="3.30.110.10">
    <property type="entry name" value="Translation initiation factor 3 (IF-3), C-terminal domain"/>
    <property type="match status" value="1"/>
</dbReference>
<dbReference type="AlphaFoldDB" id="A0A2M7ARP0"/>
<dbReference type="InterPro" id="IPR001288">
    <property type="entry name" value="Translation_initiation_fac_3"/>
</dbReference>
<dbReference type="GO" id="GO:0016020">
    <property type="term" value="C:membrane"/>
    <property type="evidence" value="ECO:0007669"/>
    <property type="project" value="TreeGrafter"/>
</dbReference>
<accession>A0A2M7ARP0</accession>
<evidence type="ECO:0000256" key="2">
    <source>
        <dbReference type="ARBA" id="ARBA00022540"/>
    </source>
</evidence>
<dbReference type="Pfam" id="PF00707">
    <property type="entry name" value="IF3_C"/>
    <property type="match status" value="1"/>
</dbReference>
<dbReference type="InterPro" id="IPR019815">
    <property type="entry name" value="Translation_initiation_fac_3_C"/>
</dbReference>
<comment type="similarity">
    <text evidence="1 4">Belongs to the IF-3 family.</text>
</comment>
<reference evidence="9" key="1">
    <citation type="submission" date="2017-09" db="EMBL/GenBank/DDBJ databases">
        <title>Depth-based differentiation of microbial function through sediment-hosted aquifers and enrichment of novel symbionts in the deep terrestrial subsurface.</title>
        <authorList>
            <person name="Probst A.J."/>
            <person name="Ladd B."/>
            <person name="Jarett J.K."/>
            <person name="Geller-Mcgrath D.E."/>
            <person name="Sieber C.M.K."/>
            <person name="Emerson J.B."/>
            <person name="Anantharaman K."/>
            <person name="Thomas B.C."/>
            <person name="Malmstrom R."/>
            <person name="Stieglmeier M."/>
            <person name="Klingl A."/>
            <person name="Woyke T."/>
            <person name="Ryan C.M."/>
            <person name="Banfield J.F."/>
        </authorList>
    </citation>
    <scope>NUCLEOTIDE SEQUENCE [LARGE SCALE GENOMIC DNA]</scope>
</reference>
<dbReference type="EMBL" id="PEWA01000043">
    <property type="protein sequence ID" value="PIU73284.1"/>
    <property type="molecule type" value="Genomic_DNA"/>
</dbReference>
<evidence type="ECO:0000313" key="9">
    <source>
        <dbReference type="Proteomes" id="UP000231407"/>
    </source>
</evidence>
<comment type="subcellular location">
    <subcellularLocation>
        <location evidence="4">Cytoplasm</location>
    </subcellularLocation>
</comment>
<keyword evidence="2 4" id="KW-0396">Initiation factor</keyword>
<evidence type="ECO:0000256" key="5">
    <source>
        <dbReference type="NCBIfam" id="TIGR00168"/>
    </source>
</evidence>
<dbReference type="GO" id="GO:0003743">
    <property type="term" value="F:translation initiation factor activity"/>
    <property type="evidence" value="ECO:0007669"/>
    <property type="project" value="UniProtKB-UniRule"/>
</dbReference>
<dbReference type="Proteomes" id="UP000231407">
    <property type="component" value="Unassembled WGS sequence"/>
</dbReference>
<comment type="caution">
    <text evidence="8">The sequence shown here is derived from an EMBL/GenBank/DDBJ whole genome shotgun (WGS) entry which is preliminary data.</text>
</comment>
<feature type="domain" description="Translation initiation factor 3 N-terminal" evidence="7">
    <location>
        <begin position="13"/>
        <end position="81"/>
    </location>
</feature>
<comment type="subunit">
    <text evidence="4">Monomer.</text>
</comment>
<proteinExistence type="inferred from homology"/>